<name>X1HQA7_9ZZZZ</name>
<dbReference type="InterPro" id="IPR014942">
    <property type="entry name" value="AbiEii"/>
</dbReference>
<dbReference type="Pfam" id="PF08843">
    <property type="entry name" value="AbiEii"/>
    <property type="match status" value="1"/>
</dbReference>
<feature type="non-terminal residue" evidence="1">
    <location>
        <position position="1"/>
    </location>
</feature>
<evidence type="ECO:0000313" key="1">
    <source>
        <dbReference type="EMBL" id="GAH71667.1"/>
    </source>
</evidence>
<comment type="caution">
    <text evidence="1">The sequence shown here is derived from an EMBL/GenBank/DDBJ whole genome shotgun (WGS) entry which is preliminary data.</text>
</comment>
<accession>X1HQA7</accession>
<sequence>IVIPKAKKVEFPTLLEQVPPKIKVYSIESIISEKFEAMVKLSMANSRMKDFYDVYTLSINYNFHGNRLKKAIESTFKMRKTIVPVNPLIFQTEFHNDKGRQMQWTAFLHKSRIADTDENFNQVMERITEFLKPIVISIKNKTQIEKSWCPSLGCWR</sequence>
<dbReference type="EMBL" id="BARU01035141">
    <property type="protein sequence ID" value="GAH71667.1"/>
    <property type="molecule type" value="Genomic_DNA"/>
</dbReference>
<organism evidence="1">
    <name type="scientific">marine sediment metagenome</name>
    <dbReference type="NCBI Taxonomy" id="412755"/>
    <lineage>
        <taxon>unclassified sequences</taxon>
        <taxon>metagenomes</taxon>
        <taxon>ecological metagenomes</taxon>
    </lineage>
</organism>
<protein>
    <submittedName>
        <fullName evidence="1">Uncharacterized protein</fullName>
    </submittedName>
</protein>
<dbReference type="AlphaFoldDB" id="X1HQA7"/>
<gene>
    <name evidence="1" type="ORF">S03H2_55054</name>
</gene>
<proteinExistence type="predicted"/>
<reference evidence="1" key="1">
    <citation type="journal article" date="2014" name="Front. Microbiol.">
        <title>High frequency of phylogenetically diverse reductive dehalogenase-homologous genes in deep subseafloor sedimentary metagenomes.</title>
        <authorList>
            <person name="Kawai M."/>
            <person name="Futagami T."/>
            <person name="Toyoda A."/>
            <person name="Takaki Y."/>
            <person name="Nishi S."/>
            <person name="Hori S."/>
            <person name="Arai W."/>
            <person name="Tsubouchi T."/>
            <person name="Morono Y."/>
            <person name="Uchiyama I."/>
            <person name="Ito T."/>
            <person name="Fujiyama A."/>
            <person name="Inagaki F."/>
            <person name="Takami H."/>
        </authorList>
    </citation>
    <scope>NUCLEOTIDE SEQUENCE</scope>
    <source>
        <strain evidence="1">Expedition CK06-06</strain>
    </source>
</reference>